<dbReference type="AlphaFoldDB" id="A0A6J7SNW5"/>
<evidence type="ECO:0000256" key="6">
    <source>
        <dbReference type="ARBA" id="ARBA00022989"/>
    </source>
</evidence>
<evidence type="ECO:0000256" key="7">
    <source>
        <dbReference type="ARBA" id="ARBA00023098"/>
    </source>
</evidence>
<dbReference type="InterPro" id="IPR000462">
    <property type="entry name" value="CDP-OH_P_trans"/>
</dbReference>
<dbReference type="InterPro" id="IPR048254">
    <property type="entry name" value="CDP_ALCOHOL_P_TRANSF_CS"/>
</dbReference>
<keyword evidence="7" id="KW-0443">Lipid metabolism</keyword>
<reference evidence="13" key="1">
    <citation type="submission" date="2020-05" db="EMBL/GenBank/DDBJ databases">
        <authorList>
            <person name="Chiriac C."/>
            <person name="Salcher M."/>
            <person name="Ghai R."/>
            <person name="Kavagutti S V."/>
        </authorList>
    </citation>
    <scope>NUCLEOTIDE SEQUENCE</scope>
</reference>
<name>A0A6J7SNW5_9ZZZZ</name>
<keyword evidence="8 11" id="KW-0472">Membrane</keyword>
<keyword evidence="9" id="KW-0594">Phospholipid biosynthesis</keyword>
<dbReference type="EMBL" id="CAFBPZ010000174">
    <property type="protein sequence ID" value="CAB5043079.1"/>
    <property type="molecule type" value="Genomic_DNA"/>
</dbReference>
<feature type="transmembrane region" description="Helical" evidence="11">
    <location>
        <begin position="148"/>
        <end position="170"/>
    </location>
</feature>
<dbReference type="InterPro" id="IPR004570">
    <property type="entry name" value="Phosphatidylglycerol_P_synth"/>
</dbReference>
<dbReference type="PROSITE" id="PS00379">
    <property type="entry name" value="CDP_ALCOHOL_P_TRANSF"/>
    <property type="match status" value="1"/>
</dbReference>
<dbReference type="GO" id="GO:0046474">
    <property type="term" value="P:glycerophospholipid biosynthetic process"/>
    <property type="evidence" value="ECO:0007669"/>
    <property type="project" value="TreeGrafter"/>
</dbReference>
<evidence type="ECO:0000256" key="11">
    <source>
        <dbReference type="SAM" id="Phobius"/>
    </source>
</evidence>
<keyword evidence="10" id="KW-1208">Phospholipid metabolism</keyword>
<protein>
    <submittedName>
        <fullName evidence="13">Unannotated protein</fullName>
    </submittedName>
</protein>
<dbReference type="Pfam" id="PF01066">
    <property type="entry name" value="CDP-OH_P_transf"/>
    <property type="match status" value="1"/>
</dbReference>
<feature type="transmembrane region" description="Helical" evidence="11">
    <location>
        <begin position="124"/>
        <end position="142"/>
    </location>
</feature>
<feature type="transmembrane region" description="Helical" evidence="11">
    <location>
        <begin position="12"/>
        <end position="29"/>
    </location>
</feature>
<evidence type="ECO:0000256" key="5">
    <source>
        <dbReference type="ARBA" id="ARBA00022692"/>
    </source>
</evidence>
<keyword evidence="3" id="KW-0444">Lipid biosynthesis</keyword>
<dbReference type="PIRSF" id="PIRSF000847">
    <property type="entry name" value="Phos_ph_gly_syn"/>
    <property type="match status" value="1"/>
</dbReference>
<evidence type="ECO:0000256" key="9">
    <source>
        <dbReference type="ARBA" id="ARBA00023209"/>
    </source>
</evidence>
<comment type="subcellular location">
    <subcellularLocation>
        <location evidence="1">Membrane</location>
        <topology evidence="1">Multi-pass membrane protein</topology>
    </subcellularLocation>
</comment>
<evidence type="ECO:0000256" key="8">
    <source>
        <dbReference type="ARBA" id="ARBA00023136"/>
    </source>
</evidence>
<feature type="transmembrane region" description="Helical" evidence="11">
    <location>
        <begin position="67"/>
        <end position="86"/>
    </location>
</feature>
<dbReference type="PANTHER" id="PTHR14269">
    <property type="entry name" value="CDP-DIACYLGLYCEROL--GLYCEROL-3-PHOSPHATE 3-PHOSPHATIDYLTRANSFERASE-RELATED"/>
    <property type="match status" value="1"/>
</dbReference>
<evidence type="ECO:0000256" key="4">
    <source>
        <dbReference type="ARBA" id="ARBA00022679"/>
    </source>
</evidence>
<evidence type="ECO:0000256" key="3">
    <source>
        <dbReference type="ARBA" id="ARBA00022516"/>
    </source>
</evidence>
<dbReference type="GO" id="GO:0008444">
    <property type="term" value="F:CDP-diacylglycerol-glycerol-3-phosphate 3-phosphatidyltransferase activity"/>
    <property type="evidence" value="ECO:0007669"/>
    <property type="project" value="InterPro"/>
</dbReference>
<dbReference type="InterPro" id="IPR043130">
    <property type="entry name" value="CDP-OH_PTrfase_TM_dom"/>
</dbReference>
<dbReference type="PANTHER" id="PTHR14269:SF62">
    <property type="entry name" value="CDP-DIACYLGLYCEROL--GLYCEROL-3-PHOSPHATE 3-PHOSPHATIDYLTRANSFERASE 1, CHLOROPLASTIC"/>
    <property type="match status" value="1"/>
</dbReference>
<dbReference type="EMBL" id="CAFBMC010000005">
    <property type="protein sequence ID" value="CAB4888952.1"/>
    <property type="molecule type" value="Genomic_DNA"/>
</dbReference>
<keyword evidence="4" id="KW-0808">Transferase</keyword>
<keyword evidence="5 11" id="KW-0812">Transmembrane</keyword>
<dbReference type="Gene3D" id="1.20.120.1760">
    <property type="match status" value="1"/>
</dbReference>
<dbReference type="GO" id="GO:0016020">
    <property type="term" value="C:membrane"/>
    <property type="evidence" value="ECO:0007669"/>
    <property type="project" value="UniProtKB-SubCell"/>
</dbReference>
<evidence type="ECO:0000256" key="2">
    <source>
        <dbReference type="ARBA" id="ARBA00010441"/>
    </source>
</evidence>
<organism evidence="13">
    <name type="scientific">freshwater metagenome</name>
    <dbReference type="NCBI Taxonomy" id="449393"/>
    <lineage>
        <taxon>unclassified sequences</taxon>
        <taxon>metagenomes</taxon>
        <taxon>ecological metagenomes</taxon>
    </lineage>
</organism>
<evidence type="ECO:0000256" key="1">
    <source>
        <dbReference type="ARBA" id="ARBA00004141"/>
    </source>
</evidence>
<accession>A0A6J7SNW5</accession>
<gene>
    <name evidence="12" type="ORF">UFOPK3495_00187</name>
    <name evidence="13" type="ORF">UFOPK4237_01689</name>
</gene>
<evidence type="ECO:0000313" key="13">
    <source>
        <dbReference type="EMBL" id="CAB5043079.1"/>
    </source>
</evidence>
<sequence>MPNNRIWTVPNALSVTRLVGVPIFLWLVLVPKEDGWAFLVLAIAGVTDWLDGALARALNQQSRIGEILDPAADRLYIAATIIGLAIRGIIPWWLVVILVARDVMLLGLIPLLRKHGMLTLPVTMVGKAATFCLLWGFPTLLLSSFDSWLGAIAGAAGWAFALWGTGLYWWAGIDYIRSARALSSPSR</sequence>
<dbReference type="InterPro" id="IPR050324">
    <property type="entry name" value="CDP-alcohol_PTase-I"/>
</dbReference>
<comment type="similarity">
    <text evidence="2">Belongs to the CDP-alcohol phosphatidyltransferase class-I family.</text>
</comment>
<proteinExistence type="inferred from homology"/>
<evidence type="ECO:0000256" key="10">
    <source>
        <dbReference type="ARBA" id="ARBA00023264"/>
    </source>
</evidence>
<evidence type="ECO:0000313" key="12">
    <source>
        <dbReference type="EMBL" id="CAB4888952.1"/>
    </source>
</evidence>
<keyword evidence="6 11" id="KW-1133">Transmembrane helix</keyword>